<name>A0AAD5UVR5_9APHY</name>
<comment type="caution">
    <text evidence="2">The sequence shown here is derived from an EMBL/GenBank/DDBJ whole genome shotgun (WGS) entry which is preliminary data.</text>
</comment>
<feature type="region of interest" description="Disordered" evidence="1">
    <location>
        <begin position="263"/>
        <end position="297"/>
    </location>
</feature>
<evidence type="ECO:0000256" key="1">
    <source>
        <dbReference type="SAM" id="MobiDB-lite"/>
    </source>
</evidence>
<organism evidence="2 3">
    <name type="scientific">Meripilus lineatus</name>
    <dbReference type="NCBI Taxonomy" id="2056292"/>
    <lineage>
        <taxon>Eukaryota</taxon>
        <taxon>Fungi</taxon>
        <taxon>Dikarya</taxon>
        <taxon>Basidiomycota</taxon>
        <taxon>Agaricomycotina</taxon>
        <taxon>Agaricomycetes</taxon>
        <taxon>Polyporales</taxon>
        <taxon>Meripilaceae</taxon>
        <taxon>Meripilus</taxon>
    </lineage>
</organism>
<sequence>MSETAATAAVATAATTTTPTWTMSSGSSIFFPSSESEKLASEQDYFVWSVKMKKAFSTVGLLEVVDGTTPKPTEDDKGDLALWMMKDTAAMALLFKCVSKELVVTLARCDTAHDAWMNLETELSQTGSGSIILWFRTLVRAFNHGEDLATHVTNFTTARNHLAQADFPIPEFISAAILLSTLPADPADSNSYNNFVAGIKIDKKTTTLSSTINLVLEEKRRRHNASDTSNSEVALAAMERAARASGKRFCRNCRRDNHNTANCWATGGAKAGQGPKRRKKKGKEKANVASDGGGGDETANHVVFEKSLLTREVDFSDYIDPCDESAFPTITPTPSQDIESAFSARSTDTPPIIIDSGTTSHIHSIRPDFRTFTPSSGNITGFGAGKSSILGRGTACLVAQLPKGGQSRLLLHNTCHVSGDTPQG</sequence>
<proteinExistence type="predicted"/>
<dbReference type="AlphaFoldDB" id="A0AAD5UVR5"/>
<evidence type="ECO:0000313" key="2">
    <source>
        <dbReference type="EMBL" id="KAJ3479112.1"/>
    </source>
</evidence>
<evidence type="ECO:0008006" key="4">
    <source>
        <dbReference type="Google" id="ProtNLM"/>
    </source>
</evidence>
<protein>
    <recommendedName>
        <fullName evidence="4">Retrotransposon Copia-like N-terminal domain-containing protein</fullName>
    </recommendedName>
</protein>
<dbReference type="Pfam" id="PF14223">
    <property type="entry name" value="Retrotran_gag_2"/>
    <property type="match status" value="1"/>
</dbReference>
<accession>A0AAD5UVR5</accession>
<evidence type="ECO:0000313" key="3">
    <source>
        <dbReference type="Proteomes" id="UP001212997"/>
    </source>
</evidence>
<reference evidence="2" key="1">
    <citation type="submission" date="2022-07" db="EMBL/GenBank/DDBJ databases">
        <title>Genome Sequence of Physisporinus lineatus.</title>
        <authorList>
            <person name="Buettner E."/>
        </authorList>
    </citation>
    <scope>NUCLEOTIDE SEQUENCE</scope>
    <source>
        <strain evidence="2">VT162</strain>
    </source>
</reference>
<dbReference type="Proteomes" id="UP001212997">
    <property type="component" value="Unassembled WGS sequence"/>
</dbReference>
<keyword evidence="3" id="KW-1185">Reference proteome</keyword>
<dbReference type="EMBL" id="JANAWD010000462">
    <property type="protein sequence ID" value="KAJ3479112.1"/>
    <property type="molecule type" value="Genomic_DNA"/>
</dbReference>
<gene>
    <name evidence="2" type="ORF">NLI96_g9298</name>
</gene>